<proteinExistence type="predicted"/>
<keyword evidence="1" id="KW-0472">Membrane</keyword>
<name>A0A2C6KST6_9APIC</name>
<evidence type="ECO:0000256" key="1">
    <source>
        <dbReference type="SAM" id="Phobius"/>
    </source>
</evidence>
<accession>A0A2C6KST6</accession>
<evidence type="ECO:0000313" key="3">
    <source>
        <dbReference type="Proteomes" id="UP000221165"/>
    </source>
</evidence>
<dbReference type="EMBL" id="MIGC01003501">
    <property type="protein sequence ID" value="PHJ19364.1"/>
    <property type="molecule type" value="Genomic_DNA"/>
</dbReference>
<keyword evidence="3" id="KW-1185">Reference proteome</keyword>
<reference evidence="2 3" key="1">
    <citation type="journal article" date="2017" name="Int. J. Parasitol.">
        <title>The genome of the protozoan parasite Cystoisospora suis and a reverse vaccinology approach to identify vaccine candidates.</title>
        <authorList>
            <person name="Palmieri N."/>
            <person name="Shrestha A."/>
            <person name="Ruttkowski B."/>
            <person name="Beck T."/>
            <person name="Vogl C."/>
            <person name="Tomley F."/>
            <person name="Blake D.P."/>
            <person name="Joachim A."/>
        </authorList>
    </citation>
    <scope>NUCLEOTIDE SEQUENCE [LARGE SCALE GENOMIC DNA]</scope>
    <source>
        <strain evidence="2 3">Wien I</strain>
    </source>
</reference>
<evidence type="ECO:0000313" key="2">
    <source>
        <dbReference type="EMBL" id="PHJ19364.1"/>
    </source>
</evidence>
<feature type="transmembrane region" description="Helical" evidence="1">
    <location>
        <begin position="20"/>
        <end position="41"/>
    </location>
</feature>
<sequence length="86" mass="10095">ERKSERRSDRRRRESTGKSLLFSLFVFSLLPYLPGPAFPIIRLTALVHQQEEFCFFFSLLSTHLLSPFVFSYAFPSSFSVSLEQYH</sequence>
<gene>
    <name evidence="2" type="ORF">CSUI_006804</name>
</gene>
<dbReference type="GeneID" id="94430167"/>
<feature type="transmembrane region" description="Helical" evidence="1">
    <location>
        <begin position="53"/>
        <end position="74"/>
    </location>
</feature>
<feature type="non-terminal residue" evidence="2">
    <location>
        <position position="1"/>
    </location>
</feature>
<dbReference type="VEuPathDB" id="ToxoDB:CSUI_006804"/>
<keyword evidence="1" id="KW-1133">Transmembrane helix</keyword>
<keyword evidence="1" id="KW-0812">Transmembrane</keyword>
<evidence type="ECO:0008006" key="4">
    <source>
        <dbReference type="Google" id="ProtNLM"/>
    </source>
</evidence>
<dbReference type="RefSeq" id="XP_067921065.1">
    <property type="nucleotide sequence ID" value="XM_068066956.1"/>
</dbReference>
<protein>
    <recommendedName>
        <fullName evidence="4">Transmembrane protein</fullName>
    </recommendedName>
</protein>
<dbReference type="AlphaFoldDB" id="A0A2C6KST6"/>
<comment type="caution">
    <text evidence="2">The sequence shown here is derived from an EMBL/GenBank/DDBJ whole genome shotgun (WGS) entry which is preliminary data.</text>
</comment>
<organism evidence="2 3">
    <name type="scientific">Cystoisospora suis</name>
    <dbReference type="NCBI Taxonomy" id="483139"/>
    <lineage>
        <taxon>Eukaryota</taxon>
        <taxon>Sar</taxon>
        <taxon>Alveolata</taxon>
        <taxon>Apicomplexa</taxon>
        <taxon>Conoidasida</taxon>
        <taxon>Coccidia</taxon>
        <taxon>Eucoccidiorida</taxon>
        <taxon>Eimeriorina</taxon>
        <taxon>Sarcocystidae</taxon>
        <taxon>Cystoisospora</taxon>
    </lineage>
</organism>
<dbReference type="Proteomes" id="UP000221165">
    <property type="component" value="Unassembled WGS sequence"/>
</dbReference>